<comment type="caution">
    <text evidence="2">The sequence shown here is derived from an EMBL/GenBank/DDBJ whole genome shotgun (WGS) entry which is preliminary data.</text>
</comment>
<evidence type="ECO:0000313" key="3">
    <source>
        <dbReference type="Proteomes" id="UP001310594"/>
    </source>
</evidence>
<reference evidence="2" key="1">
    <citation type="submission" date="2023-08" db="EMBL/GenBank/DDBJ databases">
        <title>Black Yeasts Isolated from many extreme environments.</title>
        <authorList>
            <person name="Coleine C."/>
            <person name="Stajich J.E."/>
            <person name="Selbmann L."/>
        </authorList>
    </citation>
    <scope>NUCLEOTIDE SEQUENCE</scope>
    <source>
        <strain evidence="2">CCFEE 5810</strain>
    </source>
</reference>
<dbReference type="AlphaFoldDB" id="A0AAN8A3G4"/>
<gene>
    <name evidence="2" type="ORF">LTR97_004650</name>
</gene>
<evidence type="ECO:0000313" key="2">
    <source>
        <dbReference type="EMBL" id="KAK5701832.1"/>
    </source>
</evidence>
<protein>
    <submittedName>
        <fullName evidence="2">Uncharacterized protein</fullName>
    </submittedName>
</protein>
<organism evidence="2 3">
    <name type="scientific">Elasticomyces elasticus</name>
    <dbReference type="NCBI Taxonomy" id="574655"/>
    <lineage>
        <taxon>Eukaryota</taxon>
        <taxon>Fungi</taxon>
        <taxon>Dikarya</taxon>
        <taxon>Ascomycota</taxon>
        <taxon>Pezizomycotina</taxon>
        <taxon>Dothideomycetes</taxon>
        <taxon>Dothideomycetidae</taxon>
        <taxon>Mycosphaerellales</taxon>
        <taxon>Teratosphaeriaceae</taxon>
        <taxon>Elasticomyces</taxon>
    </lineage>
</organism>
<accession>A0AAN8A3G4</accession>
<proteinExistence type="predicted"/>
<feature type="region of interest" description="Disordered" evidence="1">
    <location>
        <begin position="1"/>
        <end position="26"/>
    </location>
</feature>
<evidence type="ECO:0000256" key="1">
    <source>
        <dbReference type="SAM" id="MobiDB-lite"/>
    </source>
</evidence>
<name>A0AAN8A3G4_9PEZI</name>
<dbReference type="Proteomes" id="UP001310594">
    <property type="component" value="Unassembled WGS sequence"/>
</dbReference>
<sequence length="165" mass="18559">MKRQVKAKQGLGPPHQEPVEQQPRETRSFSEAETIFYKINIFVCLSIDELEDFLDNLDGSRHQYLRHVSFVYRGHMERAPQVFARLMATGVKEMTISVNEKALLAVMVDETGQGYAGPRDLPGMNALARHARLATVRLGGNCGRKMEMFANGVPGRKVVRVPADY</sequence>
<dbReference type="EMBL" id="JAVRQU010000006">
    <property type="protein sequence ID" value="KAK5701832.1"/>
    <property type="molecule type" value="Genomic_DNA"/>
</dbReference>